<accession>A4RZC9</accession>
<keyword evidence="3 6" id="KW-0812">Transmembrane</keyword>
<evidence type="ECO:0000256" key="6">
    <source>
        <dbReference type="SAM" id="Phobius"/>
    </source>
</evidence>
<keyword evidence="5 6" id="KW-0472">Membrane</keyword>
<feature type="transmembrane region" description="Helical" evidence="6">
    <location>
        <begin position="57"/>
        <end position="79"/>
    </location>
</feature>
<proteinExistence type="inferred from homology"/>
<dbReference type="Gramene" id="ABO96846">
    <property type="protein sequence ID" value="ABO96846"/>
    <property type="gene ID" value="OSTLU_4131"/>
</dbReference>
<feature type="non-terminal residue" evidence="7">
    <location>
        <position position="1"/>
    </location>
</feature>
<dbReference type="InterPro" id="IPR038770">
    <property type="entry name" value="Na+/solute_symporter_sf"/>
</dbReference>
<dbReference type="Gene3D" id="1.20.1530.20">
    <property type="match status" value="1"/>
</dbReference>
<evidence type="ECO:0000256" key="3">
    <source>
        <dbReference type="ARBA" id="ARBA00022692"/>
    </source>
</evidence>
<dbReference type="InterPro" id="IPR004710">
    <property type="entry name" value="Bilac:Na_transpt"/>
</dbReference>
<dbReference type="PANTHER" id="PTHR10361">
    <property type="entry name" value="SODIUM-BILE ACID COTRANSPORTER"/>
    <property type="match status" value="1"/>
</dbReference>
<dbReference type="OMA" id="CLYLYTW"/>
<feature type="transmembrane region" description="Helical" evidence="6">
    <location>
        <begin position="146"/>
        <end position="166"/>
    </location>
</feature>
<dbReference type="HOGENOM" id="CLU_034788_1_2_1"/>
<dbReference type="Pfam" id="PF01758">
    <property type="entry name" value="SBF"/>
    <property type="match status" value="1"/>
</dbReference>
<reference evidence="7 8" key="1">
    <citation type="journal article" date="2007" name="Proc. Natl. Acad. Sci. U.S.A.">
        <title>The tiny eukaryote Ostreococcus provides genomic insights into the paradox of plankton speciation.</title>
        <authorList>
            <person name="Palenik B."/>
            <person name="Grimwood J."/>
            <person name="Aerts A."/>
            <person name="Rouze P."/>
            <person name="Salamov A."/>
            <person name="Putnam N."/>
            <person name="Dupont C."/>
            <person name="Jorgensen R."/>
            <person name="Derelle E."/>
            <person name="Rombauts S."/>
            <person name="Zhou K."/>
            <person name="Otillar R."/>
            <person name="Merchant S.S."/>
            <person name="Podell S."/>
            <person name="Gaasterland T."/>
            <person name="Napoli C."/>
            <person name="Gendler K."/>
            <person name="Manuell A."/>
            <person name="Tai V."/>
            <person name="Vallon O."/>
            <person name="Piganeau G."/>
            <person name="Jancek S."/>
            <person name="Heijde M."/>
            <person name="Jabbari K."/>
            <person name="Bowler C."/>
            <person name="Lohr M."/>
            <person name="Robbens S."/>
            <person name="Werner G."/>
            <person name="Dubchak I."/>
            <person name="Pazour G.J."/>
            <person name="Ren Q."/>
            <person name="Paulsen I."/>
            <person name="Delwiche C."/>
            <person name="Schmutz J."/>
            <person name="Rokhsar D."/>
            <person name="Van de Peer Y."/>
            <person name="Moreau H."/>
            <person name="Grigoriev I.V."/>
        </authorList>
    </citation>
    <scope>NUCLEOTIDE SEQUENCE [LARGE SCALE GENOMIC DNA]</scope>
    <source>
        <strain evidence="7 8">CCE9901</strain>
    </source>
</reference>
<comment type="similarity">
    <text evidence="2">Belongs to the bile acid:sodium symporter (BASS) (TC 2.A.28) family.</text>
</comment>
<evidence type="ECO:0000256" key="1">
    <source>
        <dbReference type="ARBA" id="ARBA00004141"/>
    </source>
</evidence>
<dbReference type="KEGG" id="olu:OSTLU_4131"/>
<evidence type="ECO:0000313" key="8">
    <source>
        <dbReference type="Proteomes" id="UP000001568"/>
    </source>
</evidence>
<sequence>FPVFVALGALAGMCAPGTVSWFRGDAVTYALAGTMLGMGITLDLSDFRAVFGQPWKIGMGVALQYTVMPTLAFLVGKMFLANQSLAAGLILVGCCPGGTASNVVTFLAGASVPLSVVLTTVSTFMATVMTPTLTQHLAGTMIPVDGGGLFVSTCKVVLLPVVAGLVLKKYAPKFSETLEPFAPITAVLTVALICASIIGRTSTQILAAGPTLIAAVALLHTLGFGLGYFLSRSAGFSSKTSRTMSIEVGMQNSALGVVLASAHFADPLVAVPCAISATVHSVLGSMLAAFWR</sequence>
<dbReference type="OrthoDB" id="203097at2759"/>
<dbReference type="Proteomes" id="UP000001568">
    <property type="component" value="Chromosome 6"/>
</dbReference>
<feature type="transmembrane region" description="Helical" evidence="6">
    <location>
        <begin position="114"/>
        <end position="134"/>
    </location>
</feature>
<dbReference type="AlphaFoldDB" id="A4RZC9"/>
<evidence type="ECO:0000313" key="7">
    <source>
        <dbReference type="EMBL" id="ABO96846.1"/>
    </source>
</evidence>
<evidence type="ECO:0000256" key="2">
    <source>
        <dbReference type="ARBA" id="ARBA00006528"/>
    </source>
</evidence>
<comment type="subcellular location">
    <subcellularLocation>
        <location evidence="1">Membrane</location>
        <topology evidence="1">Multi-pass membrane protein</topology>
    </subcellularLocation>
</comment>
<dbReference type="EMBL" id="CP000586">
    <property type="protein sequence ID" value="ABO96846.1"/>
    <property type="molecule type" value="Genomic_DNA"/>
</dbReference>
<feature type="transmembrane region" description="Helical" evidence="6">
    <location>
        <begin position="205"/>
        <end position="231"/>
    </location>
</feature>
<dbReference type="GeneID" id="5002189"/>
<dbReference type="RefSeq" id="XP_001418553.1">
    <property type="nucleotide sequence ID" value="XM_001418516.1"/>
</dbReference>
<feature type="transmembrane region" description="Helical" evidence="6">
    <location>
        <begin position="178"/>
        <end position="199"/>
    </location>
</feature>
<keyword evidence="8" id="KW-1185">Reference proteome</keyword>
<keyword evidence="4 6" id="KW-1133">Transmembrane helix</keyword>
<name>A4RZC9_OSTLU</name>
<dbReference type="GO" id="GO:0098717">
    <property type="term" value="P:pantothenate import across plasma membrane"/>
    <property type="evidence" value="ECO:0007669"/>
    <property type="project" value="EnsemblPlants"/>
</dbReference>
<organism evidence="7 8">
    <name type="scientific">Ostreococcus lucimarinus (strain CCE9901)</name>
    <dbReference type="NCBI Taxonomy" id="436017"/>
    <lineage>
        <taxon>Eukaryota</taxon>
        <taxon>Viridiplantae</taxon>
        <taxon>Chlorophyta</taxon>
        <taxon>Mamiellophyceae</taxon>
        <taxon>Mamiellales</taxon>
        <taxon>Bathycoccaceae</taxon>
        <taxon>Ostreococcus</taxon>
    </lineage>
</organism>
<feature type="non-terminal residue" evidence="7">
    <location>
        <position position="292"/>
    </location>
</feature>
<dbReference type="PANTHER" id="PTHR10361:SF28">
    <property type="entry name" value="P3 PROTEIN-RELATED"/>
    <property type="match status" value="1"/>
</dbReference>
<dbReference type="GO" id="GO:0009706">
    <property type="term" value="C:chloroplast inner membrane"/>
    <property type="evidence" value="ECO:0007669"/>
    <property type="project" value="EnsemblPlants"/>
</dbReference>
<dbReference type="eggNOG" id="KOG2718">
    <property type="taxonomic scope" value="Eukaryota"/>
</dbReference>
<evidence type="ECO:0000256" key="5">
    <source>
        <dbReference type="ARBA" id="ARBA00023136"/>
    </source>
</evidence>
<dbReference type="InterPro" id="IPR002657">
    <property type="entry name" value="BilAc:Na_symport/Acr3"/>
</dbReference>
<gene>
    <name evidence="7" type="ORF">OSTLU_4131</name>
</gene>
<feature type="transmembrane region" description="Helical" evidence="6">
    <location>
        <begin position="26"/>
        <end position="45"/>
    </location>
</feature>
<evidence type="ECO:0000256" key="4">
    <source>
        <dbReference type="ARBA" id="ARBA00022989"/>
    </source>
</evidence>
<feature type="transmembrane region" description="Helical" evidence="6">
    <location>
        <begin position="268"/>
        <end position="291"/>
    </location>
</feature>
<protein>
    <submittedName>
        <fullName evidence="7">BASS family transporter: sodium ion/bile acid</fullName>
    </submittedName>
</protein>
<feature type="transmembrane region" description="Helical" evidence="6">
    <location>
        <begin position="85"/>
        <end position="107"/>
    </location>
</feature>